<evidence type="ECO:0000313" key="2">
    <source>
        <dbReference type="Proteomes" id="UP000222840"/>
    </source>
</evidence>
<organism evidence="1 2">
    <name type="scientific">Yersinia phage fHe-Yen9-01</name>
    <dbReference type="NCBI Taxonomy" id="1965363"/>
    <lineage>
        <taxon>Viruses</taxon>
        <taxon>Duplodnaviria</taxon>
        <taxon>Heunggongvirae</taxon>
        <taxon>Uroviricota</taxon>
        <taxon>Caudoviricetes</taxon>
        <taxon>Pantevenvirales</taxon>
        <taxon>Straboviridae</taxon>
        <taxon>Tevenvirinae</taxon>
        <taxon>Tegunavirus</taxon>
        <taxon>Tegunavirus fheyen901</taxon>
    </lineage>
</organism>
<name>A0A1V0DXZ7_9CAUD</name>
<gene>
    <name evidence="1" type="ORF">fHeYen901_259</name>
</gene>
<sequence length="13" mass="1535">MLNVEAMIRKVCK</sequence>
<proteinExistence type="predicted"/>
<accession>A0A1V0DXZ7</accession>
<reference evidence="1 2" key="1">
    <citation type="submission" date="2017-02" db="EMBL/GenBank/DDBJ databases">
        <title>Characterization and complete genome sequence of Yersinia bacteriophage, fHe-Yen9-01.</title>
        <authorList>
            <person name="Jun J.W."/>
            <person name="Wicklund A."/>
            <person name="Skurnik M."/>
        </authorList>
    </citation>
    <scope>NUCLEOTIDE SEQUENCE [LARGE SCALE GENOMIC DNA]</scope>
</reference>
<dbReference type="EMBL" id="KY593455">
    <property type="protein sequence ID" value="ARB06032.1"/>
    <property type="molecule type" value="Genomic_DNA"/>
</dbReference>
<dbReference type="Proteomes" id="UP000222840">
    <property type="component" value="Segment"/>
</dbReference>
<evidence type="ECO:0000313" key="1">
    <source>
        <dbReference type="EMBL" id="ARB06032.1"/>
    </source>
</evidence>
<keyword evidence="2" id="KW-1185">Reference proteome</keyword>
<protein>
    <submittedName>
        <fullName evidence="1">Uncharacterized protein</fullName>
    </submittedName>
</protein>